<dbReference type="KEGG" id="dalk:DSCA_51310"/>
<dbReference type="CDD" id="cd03257">
    <property type="entry name" value="ABC_NikE_OppD_transporters"/>
    <property type="match status" value="1"/>
</dbReference>
<dbReference type="Gene3D" id="3.40.50.300">
    <property type="entry name" value="P-loop containing nucleotide triphosphate hydrolases"/>
    <property type="match status" value="1"/>
</dbReference>
<dbReference type="GO" id="GO:0005524">
    <property type="term" value="F:ATP binding"/>
    <property type="evidence" value="ECO:0007669"/>
    <property type="project" value="UniProtKB-KW"/>
</dbReference>
<keyword evidence="7" id="KW-1185">Reference proteome</keyword>
<evidence type="ECO:0000259" key="5">
    <source>
        <dbReference type="PROSITE" id="PS50893"/>
    </source>
</evidence>
<dbReference type="PANTHER" id="PTHR43776:SF7">
    <property type="entry name" value="D,D-DIPEPTIDE TRANSPORT ATP-BINDING PROTEIN DDPF-RELATED"/>
    <property type="match status" value="1"/>
</dbReference>
<dbReference type="Pfam" id="PF00005">
    <property type="entry name" value="ABC_tran"/>
    <property type="match status" value="1"/>
</dbReference>
<accession>A0A5K7YVV4</accession>
<dbReference type="Proteomes" id="UP000427906">
    <property type="component" value="Chromosome"/>
</dbReference>
<sequence length="186" mass="21195">MGRSILCMAPVVSGSVLFHGEEIQGLGQEQLRPLRPKLQMVFQDPRASLNPRMTVRQNLSEALFICPGFDHRRSLERSAELLDMVDLRPEHLFRYPHEFSGGQQQRICIARALATEPEFIVFDEATSALDVSVQAQVINLMARLQRQLNLTCLFISHDLSIMEQVCHRIAVMYAGRIMNSYPQMVI</sequence>
<dbReference type="PROSITE" id="PS50893">
    <property type="entry name" value="ABC_TRANSPORTER_2"/>
    <property type="match status" value="1"/>
</dbReference>
<dbReference type="PANTHER" id="PTHR43776">
    <property type="entry name" value="TRANSPORT ATP-BINDING PROTEIN"/>
    <property type="match status" value="1"/>
</dbReference>
<reference evidence="6 7" key="1">
    <citation type="submission" date="2019-11" db="EMBL/GenBank/DDBJ databases">
        <title>Comparative genomics of hydrocarbon-degrading Desulfosarcina strains.</title>
        <authorList>
            <person name="Watanabe M."/>
            <person name="Kojima H."/>
            <person name="Fukui M."/>
        </authorList>
    </citation>
    <scope>NUCLEOTIDE SEQUENCE [LARGE SCALE GENOMIC DNA]</scope>
    <source>
        <strain evidence="6 7">PL12</strain>
    </source>
</reference>
<keyword evidence="4" id="KW-0067">ATP-binding</keyword>
<name>A0A5K7YVV4_9BACT</name>
<dbReference type="GO" id="GO:0016887">
    <property type="term" value="F:ATP hydrolysis activity"/>
    <property type="evidence" value="ECO:0007669"/>
    <property type="project" value="InterPro"/>
</dbReference>
<dbReference type="InterPro" id="IPR017871">
    <property type="entry name" value="ABC_transporter-like_CS"/>
</dbReference>
<organism evidence="6 7">
    <name type="scientific">Desulfosarcina alkanivorans</name>
    <dbReference type="NCBI Taxonomy" id="571177"/>
    <lineage>
        <taxon>Bacteria</taxon>
        <taxon>Pseudomonadati</taxon>
        <taxon>Thermodesulfobacteriota</taxon>
        <taxon>Desulfobacteria</taxon>
        <taxon>Desulfobacterales</taxon>
        <taxon>Desulfosarcinaceae</taxon>
        <taxon>Desulfosarcina</taxon>
    </lineage>
</organism>
<protein>
    <recommendedName>
        <fullName evidence="5">ABC transporter domain-containing protein</fullName>
    </recommendedName>
</protein>
<evidence type="ECO:0000256" key="2">
    <source>
        <dbReference type="ARBA" id="ARBA00022448"/>
    </source>
</evidence>
<evidence type="ECO:0000313" key="7">
    <source>
        <dbReference type="Proteomes" id="UP000427906"/>
    </source>
</evidence>
<keyword evidence="2" id="KW-0813">Transport</keyword>
<evidence type="ECO:0000256" key="3">
    <source>
        <dbReference type="ARBA" id="ARBA00022741"/>
    </source>
</evidence>
<dbReference type="PROSITE" id="PS00211">
    <property type="entry name" value="ABC_TRANSPORTER_1"/>
    <property type="match status" value="1"/>
</dbReference>
<dbReference type="InterPro" id="IPR027417">
    <property type="entry name" value="P-loop_NTPase"/>
</dbReference>
<gene>
    <name evidence="6" type="ORF">DSCA_51310</name>
</gene>
<dbReference type="EMBL" id="AP021874">
    <property type="protein sequence ID" value="BBO71201.1"/>
    <property type="molecule type" value="Genomic_DNA"/>
</dbReference>
<evidence type="ECO:0000256" key="4">
    <source>
        <dbReference type="ARBA" id="ARBA00022840"/>
    </source>
</evidence>
<dbReference type="SUPFAM" id="SSF52540">
    <property type="entry name" value="P-loop containing nucleoside triphosphate hydrolases"/>
    <property type="match status" value="1"/>
</dbReference>
<dbReference type="AlphaFoldDB" id="A0A5K7YVV4"/>
<evidence type="ECO:0000313" key="6">
    <source>
        <dbReference type="EMBL" id="BBO71201.1"/>
    </source>
</evidence>
<keyword evidence="3" id="KW-0547">Nucleotide-binding</keyword>
<evidence type="ECO:0000256" key="1">
    <source>
        <dbReference type="ARBA" id="ARBA00005417"/>
    </source>
</evidence>
<dbReference type="InterPro" id="IPR003439">
    <property type="entry name" value="ABC_transporter-like_ATP-bd"/>
</dbReference>
<dbReference type="InterPro" id="IPR050319">
    <property type="entry name" value="ABC_transp_ATP-bind"/>
</dbReference>
<feature type="domain" description="ABC transporter" evidence="5">
    <location>
        <begin position="1"/>
        <end position="186"/>
    </location>
</feature>
<comment type="similarity">
    <text evidence="1">Belongs to the ABC transporter superfamily.</text>
</comment>
<proteinExistence type="inferred from homology"/>